<dbReference type="SUPFAM" id="SSF53474">
    <property type="entry name" value="alpha/beta-Hydrolases"/>
    <property type="match status" value="1"/>
</dbReference>
<dbReference type="PANTHER" id="PTHR22946">
    <property type="entry name" value="DIENELACTONE HYDROLASE DOMAIN-CONTAINING PROTEIN-RELATED"/>
    <property type="match status" value="1"/>
</dbReference>
<dbReference type="Gene3D" id="3.40.50.1820">
    <property type="entry name" value="alpha/beta hydrolase"/>
    <property type="match status" value="1"/>
</dbReference>
<keyword evidence="3" id="KW-0378">Hydrolase</keyword>
<feature type="domain" description="Dienelactone hydrolase" evidence="2">
    <location>
        <begin position="35"/>
        <end position="243"/>
    </location>
</feature>
<keyword evidence="1" id="KW-0732">Signal</keyword>
<evidence type="ECO:0000313" key="4">
    <source>
        <dbReference type="Proteomes" id="UP000539642"/>
    </source>
</evidence>
<dbReference type="Proteomes" id="UP000539642">
    <property type="component" value="Unassembled WGS sequence"/>
</dbReference>
<dbReference type="GO" id="GO:0016787">
    <property type="term" value="F:hydrolase activity"/>
    <property type="evidence" value="ECO:0007669"/>
    <property type="project" value="UniProtKB-KW"/>
</dbReference>
<dbReference type="InterPro" id="IPR029058">
    <property type="entry name" value="AB_hydrolase_fold"/>
</dbReference>
<dbReference type="Pfam" id="PF01738">
    <property type="entry name" value="DLH"/>
    <property type="match status" value="1"/>
</dbReference>
<dbReference type="InterPro" id="IPR002925">
    <property type="entry name" value="Dienelactn_hydro"/>
</dbReference>
<dbReference type="EMBL" id="JACHEO010000009">
    <property type="protein sequence ID" value="MBB5348143.1"/>
    <property type="molecule type" value="Genomic_DNA"/>
</dbReference>
<protein>
    <submittedName>
        <fullName evidence="3">Dienelactone hydrolase</fullName>
    </submittedName>
</protein>
<comment type="caution">
    <text evidence="3">The sequence shown here is derived from an EMBL/GenBank/DDBJ whole genome shotgun (WGS) entry which is preliminary data.</text>
</comment>
<evidence type="ECO:0000256" key="1">
    <source>
        <dbReference type="SAM" id="SignalP"/>
    </source>
</evidence>
<feature type="chain" id="PRO_5033059149" evidence="1">
    <location>
        <begin position="20"/>
        <end position="246"/>
    </location>
</feature>
<accession>A0A840UTQ9</accession>
<proteinExistence type="predicted"/>
<name>A0A840UTQ9_9BACT</name>
<keyword evidence="4" id="KW-1185">Reference proteome</keyword>
<evidence type="ECO:0000313" key="3">
    <source>
        <dbReference type="EMBL" id="MBB5348143.1"/>
    </source>
</evidence>
<dbReference type="PANTHER" id="PTHR22946:SF0">
    <property type="entry name" value="DIENELACTONE HYDROLASE DOMAIN-CONTAINING PROTEIN"/>
    <property type="match status" value="1"/>
</dbReference>
<dbReference type="RefSeq" id="WP_183350598.1">
    <property type="nucleotide sequence ID" value="NZ_JACHEO010000009.1"/>
</dbReference>
<gene>
    <name evidence="3" type="ORF">HNQ81_001874</name>
</gene>
<reference evidence="3 4" key="1">
    <citation type="submission" date="2020-08" db="EMBL/GenBank/DDBJ databases">
        <title>Genomic Encyclopedia of Type Strains, Phase IV (KMG-IV): sequencing the most valuable type-strain genomes for metagenomic binning, comparative biology and taxonomic classification.</title>
        <authorList>
            <person name="Goeker M."/>
        </authorList>
    </citation>
    <scope>NUCLEOTIDE SEQUENCE [LARGE SCALE GENOMIC DNA]</scope>
    <source>
        <strain evidence="3 4">DSM 28570</strain>
    </source>
</reference>
<sequence>MRSLLVLLLLLCTATLSSAATGKKVVYSVNGATYEGYLAGPSAAAPLVLLIHDWDGLTDYEIKRAEMLAQLGYNAFAVDLFGAGIRPTAMADRQRLTGELYQDREKMRVLLDAGLNAARENGITGAKVVAAGYCFGGAAVLEMARSGADLLGFVSFHGGLTTPEGQNYGKTRGHILVLHGTADASVSMQDFAVLAQELEKNRIPHEMITYSGAPHAFTVFGSDRYREDADLKSWRRFTEFLADTFK</sequence>
<feature type="signal peptide" evidence="1">
    <location>
        <begin position="1"/>
        <end position="19"/>
    </location>
</feature>
<organism evidence="3 4">
    <name type="scientific">Desulfoprunum benzoelyticum</name>
    <dbReference type="NCBI Taxonomy" id="1506996"/>
    <lineage>
        <taxon>Bacteria</taxon>
        <taxon>Pseudomonadati</taxon>
        <taxon>Thermodesulfobacteriota</taxon>
        <taxon>Desulfobulbia</taxon>
        <taxon>Desulfobulbales</taxon>
        <taxon>Desulfobulbaceae</taxon>
        <taxon>Desulfoprunum</taxon>
    </lineage>
</organism>
<evidence type="ECO:0000259" key="2">
    <source>
        <dbReference type="Pfam" id="PF01738"/>
    </source>
</evidence>
<dbReference type="InterPro" id="IPR050261">
    <property type="entry name" value="FrsA_esterase"/>
</dbReference>
<dbReference type="AlphaFoldDB" id="A0A840UTQ9"/>